<feature type="domain" description="Endoribonuclease YicC-like C-terminal" evidence="7">
    <location>
        <begin position="174"/>
        <end position="292"/>
    </location>
</feature>
<evidence type="ECO:0000259" key="7">
    <source>
        <dbReference type="Pfam" id="PF08340"/>
    </source>
</evidence>
<protein>
    <submittedName>
        <fullName evidence="8">Protein yicc</fullName>
    </submittedName>
</protein>
<evidence type="ECO:0000259" key="6">
    <source>
        <dbReference type="Pfam" id="PF03755"/>
    </source>
</evidence>
<dbReference type="Pfam" id="PF08340">
    <property type="entry name" value="YicC-like_C"/>
    <property type="match status" value="1"/>
</dbReference>
<comment type="caution">
    <text evidence="8">The sequence shown here is derived from an EMBL/GenBank/DDBJ whole genome shotgun (WGS) entry which is preliminary data.</text>
</comment>
<comment type="similarity">
    <text evidence="5">Belongs to the YicC/YloC family.</text>
</comment>
<dbReference type="NCBIfam" id="TIGR00255">
    <property type="entry name" value="YicC/YloC family endoribonuclease"/>
    <property type="match status" value="1"/>
</dbReference>
<comment type="cofactor">
    <cofactor evidence="1">
        <name>a divalent metal cation</name>
        <dbReference type="ChEBI" id="CHEBI:60240"/>
    </cofactor>
</comment>
<evidence type="ECO:0000256" key="1">
    <source>
        <dbReference type="ARBA" id="ARBA00001968"/>
    </source>
</evidence>
<dbReference type="AlphaFoldDB" id="A0A0W8E567"/>
<organism evidence="8">
    <name type="scientific">hydrocarbon metagenome</name>
    <dbReference type="NCBI Taxonomy" id="938273"/>
    <lineage>
        <taxon>unclassified sequences</taxon>
        <taxon>metagenomes</taxon>
        <taxon>ecological metagenomes</taxon>
    </lineage>
</organism>
<reference evidence="8" key="1">
    <citation type="journal article" date="2015" name="Proc. Natl. Acad. Sci. U.S.A.">
        <title>Networks of energetic and metabolic interactions define dynamics in microbial communities.</title>
        <authorList>
            <person name="Embree M."/>
            <person name="Liu J.K."/>
            <person name="Al-Bassam M.M."/>
            <person name="Zengler K."/>
        </authorList>
    </citation>
    <scope>NUCLEOTIDE SEQUENCE</scope>
</reference>
<dbReference type="InterPro" id="IPR013527">
    <property type="entry name" value="YicC-like_N"/>
</dbReference>
<gene>
    <name evidence="8" type="ORF">ASZ90_018828</name>
</gene>
<dbReference type="EMBL" id="LNQE01001868">
    <property type="protein sequence ID" value="KUG03792.1"/>
    <property type="molecule type" value="Genomic_DNA"/>
</dbReference>
<evidence type="ECO:0000256" key="3">
    <source>
        <dbReference type="ARBA" id="ARBA00022759"/>
    </source>
</evidence>
<name>A0A0W8E567_9ZZZZ</name>
<dbReference type="PANTHER" id="PTHR30636">
    <property type="entry name" value="UPF0701 PROTEIN YICC"/>
    <property type="match status" value="1"/>
</dbReference>
<keyword evidence="2" id="KW-0540">Nuclease</keyword>
<dbReference type="GO" id="GO:0004521">
    <property type="term" value="F:RNA endonuclease activity"/>
    <property type="evidence" value="ECO:0007669"/>
    <property type="project" value="InterPro"/>
</dbReference>
<keyword evidence="4" id="KW-0378">Hydrolase</keyword>
<feature type="domain" description="Endoribonuclease YicC-like N-terminal" evidence="6">
    <location>
        <begin position="2"/>
        <end position="156"/>
    </location>
</feature>
<evidence type="ECO:0000256" key="2">
    <source>
        <dbReference type="ARBA" id="ARBA00022722"/>
    </source>
</evidence>
<dbReference type="InterPro" id="IPR005229">
    <property type="entry name" value="YicC/YloC-like"/>
</dbReference>
<dbReference type="InterPro" id="IPR013551">
    <property type="entry name" value="YicC-like_C"/>
</dbReference>
<accession>A0A0W8E567</accession>
<dbReference type="PANTHER" id="PTHR30636:SF3">
    <property type="entry name" value="UPF0701 PROTEIN YICC"/>
    <property type="match status" value="1"/>
</dbReference>
<evidence type="ECO:0000313" key="8">
    <source>
        <dbReference type="EMBL" id="KUG03792.1"/>
    </source>
</evidence>
<dbReference type="GO" id="GO:0016787">
    <property type="term" value="F:hydrolase activity"/>
    <property type="evidence" value="ECO:0007669"/>
    <property type="project" value="UniProtKB-KW"/>
</dbReference>
<evidence type="ECO:0000256" key="5">
    <source>
        <dbReference type="ARBA" id="ARBA00035648"/>
    </source>
</evidence>
<sequence>MVRSMTGFGRSQIDEGGYQISCEIRGVNHRFFDPHIRMPRRYSVLEEKIKEEIKKHIQRGRIEVNINVDKTDDSRRTLKVDKGLALAYYNYLKELAENLNISKEIRVIDVFRLPEVFNLQDEQEDLELLWEILQKAVQTAVTGVLDMREKEGQNLVQDILARNNLISSYARELEERAPAVEVEYRNKMQSRILELLDQEMLDENRLLQEVAIFADKTSITEEIVRLQSHVQHLRDLLAINDAVGRKCDFLVQEMFREINTISSKSSDLKMSQIVVDVKAEVEKIREQLQNIE</sequence>
<dbReference type="Pfam" id="PF03755">
    <property type="entry name" value="YicC-like_N"/>
    <property type="match status" value="1"/>
</dbReference>
<proteinExistence type="inferred from homology"/>
<evidence type="ECO:0000256" key="4">
    <source>
        <dbReference type="ARBA" id="ARBA00022801"/>
    </source>
</evidence>
<keyword evidence="3" id="KW-0255">Endonuclease</keyword>